<keyword evidence="3" id="KW-0963">Cytoplasm</keyword>
<protein>
    <recommendedName>
        <fullName evidence="3">Urease accessory protein UreF</fullName>
    </recommendedName>
</protein>
<accession>A0A2Z6E0T1</accession>
<sequence length="226" mass="24358">MTAFVLSRLLQLASPALPVGAYSYSQGLELAAECGVVRDEATAGEWIGGVLRASVGSFEAPLLVRVMAAAEADDWGLLSALNERFVASRESSELRNETLQMGHSLHLLLEALQDVPAKKRAGLREIDELSFPVVWGCIAAAWCIPPCQALTAYLWAWAENQVMAAVKIVPLGQSAGQRLLLHLGAAVEQIAAEAVNLDEAEWSNFAPGLAIASCQHETQYTRLFRS</sequence>
<dbReference type="EMBL" id="AP018559">
    <property type="protein sequence ID" value="BBD78391.1"/>
    <property type="molecule type" value="Genomic_DNA"/>
</dbReference>
<proteinExistence type="inferred from homology"/>
<comment type="subcellular location">
    <subcellularLocation>
        <location evidence="3">Cytoplasm</location>
    </subcellularLocation>
</comment>
<evidence type="ECO:0000256" key="1">
    <source>
        <dbReference type="ARBA" id="ARBA00022988"/>
    </source>
</evidence>
<keyword evidence="2 3" id="KW-0143">Chaperone</keyword>
<dbReference type="Proteomes" id="UP000262004">
    <property type="component" value="Plasmid pTH1"/>
</dbReference>
<comment type="similarity">
    <text evidence="3">Belongs to the UreF family.</text>
</comment>
<dbReference type="OrthoDB" id="9798772at2"/>
<dbReference type="Pfam" id="PF01730">
    <property type="entry name" value="UreF"/>
    <property type="match status" value="1"/>
</dbReference>
<dbReference type="PANTHER" id="PTHR33620:SF1">
    <property type="entry name" value="UREASE ACCESSORY PROTEIN F"/>
    <property type="match status" value="1"/>
</dbReference>
<gene>
    <name evidence="3" type="primary">ureF</name>
    <name evidence="4" type="ORF">HPTL_P046</name>
</gene>
<dbReference type="GO" id="GO:0016151">
    <property type="term" value="F:nickel cation binding"/>
    <property type="evidence" value="ECO:0007669"/>
    <property type="project" value="UniProtKB-UniRule"/>
</dbReference>
<evidence type="ECO:0000313" key="4">
    <source>
        <dbReference type="EMBL" id="BBD78391.1"/>
    </source>
</evidence>
<dbReference type="PANTHER" id="PTHR33620">
    <property type="entry name" value="UREASE ACCESSORY PROTEIN F"/>
    <property type="match status" value="1"/>
</dbReference>
<dbReference type="InterPro" id="IPR002639">
    <property type="entry name" value="UreF"/>
</dbReference>
<dbReference type="GO" id="GO:0005737">
    <property type="term" value="C:cytoplasm"/>
    <property type="evidence" value="ECO:0007669"/>
    <property type="project" value="UniProtKB-SubCell"/>
</dbReference>
<evidence type="ECO:0000256" key="2">
    <source>
        <dbReference type="ARBA" id="ARBA00023186"/>
    </source>
</evidence>
<evidence type="ECO:0000256" key="3">
    <source>
        <dbReference type="HAMAP-Rule" id="MF_01385"/>
    </source>
</evidence>
<reference evidence="4 5" key="1">
    <citation type="submission" date="2018-04" db="EMBL/GenBank/DDBJ databases">
        <title>Complete genome sequence of Hydrogenophilus thermoluteolus TH-1.</title>
        <authorList>
            <person name="Arai H."/>
        </authorList>
    </citation>
    <scope>NUCLEOTIDE SEQUENCE [LARGE SCALE GENOMIC DNA]</scope>
    <source>
        <strain evidence="4 5">TH-1</strain>
        <plasmid evidence="5">pth1 dna</plasmid>
    </source>
</reference>
<name>A0A2Z6E0T1_HYDTE</name>
<keyword evidence="4" id="KW-0614">Plasmid</keyword>
<dbReference type="KEGG" id="htl:HPTL_P046"/>
<comment type="function">
    <text evidence="3">Required for maturation of urease via the functional incorporation of the urease nickel metallocenter.</text>
</comment>
<keyword evidence="5" id="KW-1185">Reference proteome</keyword>
<dbReference type="HAMAP" id="MF_01385">
    <property type="entry name" value="UreF"/>
    <property type="match status" value="1"/>
</dbReference>
<organism evidence="4 5">
    <name type="scientific">Hydrogenophilus thermoluteolus</name>
    <name type="common">Pseudomonas hydrogenothermophila</name>
    <dbReference type="NCBI Taxonomy" id="297"/>
    <lineage>
        <taxon>Bacteria</taxon>
        <taxon>Pseudomonadati</taxon>
        <taxon>Pseudomonadota</taxon>
        <taxon>Hydrogenophilia</taxon>
        <taxon>Hydrogenophilales</taxon>
        <taxon>Hydrogenophilaceae</taxon>
        <taxon>Hydrogenophilus</taxon>
    </lineage>
</organism>
<dbReference type="InterPro" id="IPR038277">
    <property type="entry name" value="UreF_sf"/>
</dbReference>
<comment type="subunit">
    <text evidence="3">UreD, UreF and UreG form a complex that acts as a GTP-hydrolysis-dependent molecular chaperone, activating the urease apoprotein by helping to assemble the nickel containing metallocenter of UreC. The UreE protein probably delivers the nickel.</text>
</comment>
<dbReference type="Gene3D" id="1.10.4190.10">
    <property type="entry name" value="Urease accessory protein UreF"/>
    <property type="match status" value="1"/>
</dbReference>
<geneLocation type="plasmid" evidence="5">
    <name>pth1 dna</name>
</geneLocation>
<dbReference type="RefSeq" id="WP_119336228.1">
    <property type="nucleotide sequence ID" value="NZ_AP018559.1"/>
</dbReference>
<evidence type="ECO:0000313" key="5">
    <source>
        <dbReference type="Proteomes" id="UP000262004"/>
    </source>
</evidence>
<dbReference type="AlphaFoldDB" id="A0A2Z6E0T1"/>
<dbReference type="PIRSF" id="PIRSF009467">
    <property type="entry name" value="Ureas_acces_UreF"/>
    <property type="match status" value="1"/>
</dbReference>
<keyword evidence="1 3" id="KW-0996">Nickel insertion</keyword>